<comment type="caution">
    <text evidence="2">The sequence shown here is derived from an EMBL/GenBank/DDBJ whole genome shotgun (WGS) entry which is preliminary data.</text>
</comment>
<dbReference type="EMBL" id="CZCS02000007">
    <property type="protein sequence ID" value="VXD11788.1"/>
    <property type="molecule type" value="Genomic_DNA"/>
</dbReference>
<gene>
    <name evidence="2" type="ORF">PL9631_1040017</name>
</gene>
<name>A0A7Z9BIB4_9CYAN</name>
<dbReference type="Proteomes" id="UP000182190">
    <property type="component" value="Unassembled WGS sequence"/>
</dbReference>
<dbReference type="AlphaFoldDB" id="A0A7Z9BIB4"/>
<sequence>MNKNNRSLLRFFLLFFLAIGIILCSPTLQLAAQNPVAQTPNQTPEIKLEKVGTEKVYFTHHGKPLLSFGGLSDFIFYASDDAYNYRQWANWAAEHGMNHLRAYPPYSWKYIEKFTQDNGGSLNNVLFPYQETQPGNRQFDLTQFNQAYWKRFREQVKYLESKGIIIHLLMMNGWQMDDNEKNWGGHFFNPDNNINAFTDHLKDNRLKFYHSVADNQTELAEVQKAWFNKLIEVTADLDNVYYDLVHEVAENHEDWSKVRVWIDQMSTTVRDRFGELQPQKQIILGMDTGGLNLFQRDWIFNHPNFDLLIYGKKHTFQQAKDWRIKYKKPYIPQESWDENNSKYGYREPKFRARTRKFFWKFMMAKCQQMDLYIKPRIKDQKPGYDHNYNPYGWNPLEKDTLVLRNFWNRLTDYPNLWFNGQLESETASHRYVLSSPEEAIAYLSSEAGTQDISFPQQTIFLKDLSLTDGLYQMDIFKPDQGVLSSQKIEVIQGKVAVQLPEFIDDIAVHFYQGTPLTSVPTSETQPNYLFYGITGLIVGGLITTVLTIFRG</sequence>
<dbReference type="RefSeq" id="WP_083623431.1">
    <property type="nucleotide sequence ID" value="NZ_LR735026.1"/>
</dbReference>
<keyword evidence="1" id="KW-1133">Transmembrane helix</keyword>
<proteinExistence type="predicted"/>
<dbReference type="SUPFAM" id="SSF51445">
    <property type="entry name" value="(Trans)glycosidases"/>
    <property type="match status" value="1"/>
</dbReference>
<evidence type="ECO:0000313" key="2">
    <source>
        <dbReference type="EMBL" id="VXD11788.1"/>
    </source>
</evidence>
<accession>A0A7Z9BIB4</accession>
<protein>
    <recommendedName>
        <fullName evidence="4">DUF4038 domain-containing protein</fullName>
    </recommendedName>
</protein>
<evidence type="ECO:0000313" key="3">
    <source>
        <dbReference type="Proteomes" id="UP000182190"/>
    </source>
</evidence>
<organism evidence="2 3">
    <name type="scientific">Planktothrix paucivesiculata PCC 9631</name>
    <dbReference type="NCBI Taxonomy" id="671071"/>
    <lineage>
        <taxon>Bacteria</taxon>
        <taxon>Bacillati</taxon>
        <taxon>Cyanobacteriota</taxon>
        <taxon>Cyanophyceae</taxon>
        <taxon>Oscillatoriophycideae</taxon>
        <taxon>Oscillatoriales</taxon>
        <taxon>Microcoleaceae</taxon>
        <taxon>Planktothrix</taxon>
    </lineage>
</organism>
<keyword evidence="1" id="KW-0812">Transmembrane</keyword>
<evidence type="ECO:0000256" key="1">
    <source>
        <dbReference type="SAM" id="Phobius"/>
    </source>
</evidence>
<dbReference type="OrthoDB" id="582113at2"/>
<feature type="transmembrane region" description="Helical" evidence="1">
    <location>
        <begin position="528"/>
        <end position="549"/>
    </location>
</feature>
<keyword evidence="1" id="KW-0472">Membrane</keyword>
<evidence type="ECO:0008006" key="4">
    <source>
        <dbReference type="Google" id="ProtNLM"/>
    </source>
</evidence>
<reference evidence="2" key="1">
    <citation type="submission" date="2019-10" db="EMBL/GenBank/DDBJ databases">
        <authorList>
            <consortium name="Genoscope - CEA"/>
            <person name="William W."/>
        </authorList>
    </citation>
    <scope>NUCLEOTIDE SEQUENCE [LARGE SCALE GENOMIC DNA]</scope>
    <source>
        <strain evidence="2">BBR_PRJEB10994</strain>
    </source>
</reference>
<keyword evidence="3" id="KW-1185">Reference proteome</keyword>
<dbReference type="Gene3D" id="3.20.20.80">
    <property type="entry name" value="Glycosidases"/>
    <property type="match status" value="1"/>
</dbReference>
<dbReference type="InterPro" id="IPR017853">
    <property type="entry name" value="GH"/>
</dbReference>